<reference evidence="4 5" key="2">
    <citation type="journal article" date="2011" name="ISME J.">
        <title>RNA-seq reveals cooperative metabolic interactions between two termite-gut spirochete species in co-culture.</title>
        <authorList>
            <person name="Rosenthal A.Z."/>
            <person name="Matson E.G."/>
            <person name="Eldar A."/>
            <person name="Leadbetter J.R."/>
        </authorList>
    </citation>
    <scope>NUCLEOTIDE SEQUENCE [LARGE SCALE GENOMIC DNA]</scope>
    <source>
        <strain evidence="5">ATCC BAA-887 / DSM 12427 / ZAS-2</strain>
    </source>
</reference>
<sequence length="362" mass="39331">MTDLQKIRNPGTDPVLEKLLASFDLTLPEDTDDNLGLYENGALLGCGFLKGNMIQCLAIDKSRQREGLSAVLVTALIKLAAARGIHYLRVITKPSMAPLLSGLGLQKVADASPYAVFLEFGRPGSAERMAHFRALAAEVPFTAGKQECTVAGKQGAELPAAGEQGCAEFPSAGKQGASCLVMNCNPFTLGHRWLIEQASRENPWVWVLAVEEDRSLFPFKDRLHLMEAGTGDLKNVRVIPGGEYVISSLTFPAYFTRNADLASAQGALDAAVFAALIAPALGVRRRYVGTEPLSLSTELYNQALRERLPQAGIELVELDRISRGGRVVSASAVREGIVKGDWDLVRDMVPDTTWEYLRYNPE</sequence>
<organism evidence="4 5">
    <name type="scientific">Treponema primitia (strain ATCC BAA-887 / DSM 12427 / ZAS-2)</name>
    <dbReference type="NCBI Taxonomy" id="545694"/>
    <lineage>
        <taxon>Bacteria</taxon>
        <taxon>Pseudomonadati</taxon>
        <taxon>Spirochaetota</taxon>
        <taxon>Spirochaetia</taxon>
        <taxon>Spirochaetales</taxon>
        <taxon>Treponemataceae</taxon>
        <taxon>Treponema</taxon>
    </lineage>
</organism>
<dbReference type="Proteomes" id="UP000009223">
    <property type="component" value="Chromosome"/>
</dbReference>
<dbReference type="SMART" id="SM00764">
    <property type="entry name" value="Citrate_ly_lig"/>
    <property type="match status" value="1"/>
</dbReference>
<dbReference type="PANTHER" id="PTHR40599">
    <property type="entry name" value="[CITRATE [PRO-3S]-LYASE] LIGASE"/>
    <property type="match status" value="1"/>
</dbReference>
<dbReference type="SUPFAM" id="SSF55729">
    <property type="entry name" value="Acyl-CoA N-acyltransferases (Nat)"/>
    <property type="match status" value="1"/>
</dbReference>
<dbReference type="AlphaFoldDB" id="F5YRE4"/>
<dbReference type="GO" id="GO:0016747">
    <property type="term" value="F:acyltransferase activity, transferring groups other than amino-acyl groups"/>
    <property type="evidence" value="ECO:0007669"/>
    <property type="project" value="InterPro"/>
</dbReference>
<evidence type="ECO:0000256" key="2">
    <source>
        <dbReference type="ARBA" id="ARBA00022840"/>
    </source>
</evidence>
<dbReference type="EC" id="6.2.1.22" evidence="4"/>
<keyword evidence="4" id="KW-0456">Lyase</keyword>
<dbReference type="InterPro" id="IPR016181">
    <property type="entry name" value="Acyl_CoA_acyltransferase"/>
</dbReference>
<keyword evidence="5" id="KW-1185">Reference proteome</keyword>
<evidence type="ECO:0000259" key="3">
    <source>
        <dbReference type="PROSITE" id="PS51186"/>
    </source>
</evidence>
<dbReference type="InterPro" id="IPR013166">
    <property type="entry name" value="Citrate_lyase_ligase_C"/>
</dbReference>
<dbReference type="PROSITE" id="PS51186">
    <property type="entry name" value="GNAT"/>
    <property type="match status" value="1"/>
</dbReference>
<dbReference type="PANTHER" id="PTHR40599:SF1">
    <property type="entry name" value="[CITRATE [PRO-3S]-LYASE] LIGASE"/>
    <property type="match status" value="1"/>
</dbReference>
<dbReference type="Gene3D" id="3.40.630.30">
    <property type="match status" value="1"/>
</dbReference>
<evidence type="ECO:0000313" key="5">
    <source>
        <dbReference type="Proteomes" id="UP000009223"/>
    </source>
</evidence>
<evidence type="ECO:0000256" key="1">
    <source>
        <dbReference type="ARBA" id="ARBA00022741"/>
    </source>
</evidence>
<dbReference type="RefSeq" id="WP_015708792.1">
    <property type="nucleotide sequence ID" value="NC_015578.1"/>
</dbReference>
<keyword evidence="4" id="KW-0436">Ligase</keyword>
<dbReference type="InterPro" id="IPR014729">
    <property type="entry name" value="Rossmann-like_a/b/a_fold"/>
</dbReference>
<dbReference type="Gene3D" id="3.40.50.620">
    <property type="entry name" value="HUPs"/>
    <property type="match status" value="1"/>
</dbReference>
<dbReference type="HOGENOM" id="CLU_063190_0_0_12"/>
<dbReference type="InterPro" id="IPR005216">
    <property type="entry name" value="Citrate_lyase_ligase"/>
</dbReference>
<dbReference type="GO" id="GO:0016829">
    <property type="term" value="F:lyase activity"/>
    <property type="evidence" value="ECO:0007669"/>
    <property type="project" value="UniProtKB-KW"/>
</dbReference>
<dbReference type="GO" id="GO:0005524">
    <property type="term" value="F:ATP binding"/>
    <property type="evidence" value="ECO:0007669"/>
    <property type="project" value="UniProtKB-KW"/>
</dbReference>
<dbReference type="InterPro" id="IPR000182">
    <property type="entry name" value="GNAT_dom"/>
</dbReference>
<name>F5YRE4_TREPZ</name>
<keyword evidence="2" id="KW-0067">ATP-binding</keyword>
<evidence type="ECO:0000313" key="4">
    <source>
        <dbReference type="EMBL" id="AEF84236.1"/>
    </source>
</evidence>
<dbReference type="eggNOG" id="COG3053">
    <property type="taxonomic scope" value="Bacteria"/>
</dbReference>
<dbReference type="EMBL" id="CP001843">
    <property type="protein sequence ID" value="AEF84236.1"/>
    <property type="molecule type" value="Genomic_DNA"/>
</dbReference>
<proteinExistence type="predicted"/>
<feature type="domain" description="N-acetyltransferase" evidence="3">
    <location>
        <begin position="1"/>
        <end position="134"/>
    </location>
</feature>
<dbReference type="Pfam" id="PF08218">
    <property type="entry name" value="Citrate_ly_lig"/>
    <property type="match status" value="1"/>
</dbReference>
<accession>F5YRE4</accession>
<dbReference type="SUPFAM" id="SSF52374">
    <property type="entry name" value="Nucleotidylyl transferase"/>
    <property type="match status" value="1"/>
</dbReference>
<gene>
    <name evidence="4" type="primary">citC</name>
    <name evidence="4" type="ordered locus">TREPR_1289</name>
</gene>
<protein>
    <submittedName>
        <fullName evidence="4">[citrate (Pro-3S)-lyase] ligase</fullName>
        <ecNumber evidence="4">6.2.1.22</ecNumber>
    </submittedName>
</protein>
<dbReference type="STRING" id="545694.TREPR_1289"/>
<keyword evidence="1" id="KW-0547">Nucleotide-binding</keyword>
<reference evidence="5" key="1">
    <citation type="submission" date="2009-12" db="EMBL/GenBank/DDBJ databases">
        <title>Complete sequence of Treponema primitia strain ZAS-2.</title>
        <authorList>
            <person name="Tetu S.G."/>
            <person name="Matson E."/>
            <person name="Ren Q."/>
            <person name="Seshadri R."/>
            <person name="Elbourne L."/>
            <person name="Hassan K.A."/>
            <person name="Durkin A."/>
            <person name="Radune D."/>
            <person name="Mohamoud Y."/>
            <person name="Shay R."/>
            <person name="Jin S."/>
            <person name="Zhang X."/>
            <person name="Lucey K."/>
            <person name="Ballor N.R."/>
            <person name="Ottesen E."/>
            <person name="Rosenthal R."/>
            <person name="Allen A."/>
            <person name="Leadbetter J.R."/>
            <person name="Paulsen I.T."/>
        </authorList>
    </citation>
    <scope>NUCLEOTIDE SEQUENCE [LARGE SCALE GENOMIC DNA]</scope>
    <source>
        <strain evidence="5">ATCC BAA-887 / DSM 12427 / ZAS-2</strain>
    </source>
</reference>
<dbReference type="KEGG" id="tpi:TREPR_1289"/>
<dbReference type="GO" id="GO:0008771">
    <property type="term" value="F:[citrate (pro-3S)-lyase] ligase activity"/>
    <property type="evidence" value="ECO:0007669"/>
    <property type="project" value="UniProtKB-EC"/>
</dbReference>